<gene>
    <name evidence="2" type="ORF">ABZ508_02710</name>
</gene>
<protein>
    <submittedName>
        <fullName evidence="2">Uncharacterized protein</fullName>
    </submittedName>
</protein>
<dbReference type="Proteomes" id="UP001550378">
    <property type="component" value="Unassembled WGS sequence"/>
</dbReference>
<comment type="caution">
    <text evidence="2">The sequence shown here is derived from an EMBL/GenBank/DDBJ whole genome shotgun (WGS) entry which is preliminary data.</text>
</comment>
<proteinExistence type="predicted"/>
<organism evidence="2 3">
    <name type="scientific">Streptomyces lavendulocolor</name>
    <dbReference type="NCBI Taxonomy" id="67316"/>
    <lineage>
        <taxon>Bacteria</taxon>
        <taxon>Bacillati</taxon>
        <taxon>Actinomycetota</taxon>
        <taxon>Actinomycetes</taxon>
        <taxon>Kitasatosporales</taxon>
        <taxon>Streptomycetaceae</taxon>
        <taxon>Streptomyces</taxon>
    </lineage>
</organism>
<name>A0ABV2VYB3_9ACTN</name>
<evidence type="ECO:0000313" key="2">
    <source>
        <dbReference type="EMBL" id="MEU0706277.1"/>
    </source>
</evidence>
<dbReference type="EMBL" id="JBEXZR010000002">
    <property type="protein sequence ID" value="MEU0706277.1"/>
    <property type="molecule type" value="Genomic_DNA"/>
</dbReference>
<dbReference type="RefSeq" id="WP_359658187.1">
    <property type="nucleotide sequence ID" value="NZ_JBEXZP010000290.1"/>
</dbReference>
<sequence length="167" mass="18236">MTPAAEPRHTADTITDDELDRLYAELARLRDRVEAWRAATGAGVHLTDKLRAERDALAAGIPLICSDDRHQTLVFSLQLKLAAAERHAAVYRAAWQSARSRARGRVAAEAALDRVRDRCQGVRDRVGPGGMINASQILGLLSPTWPDGNYEAPPPSAALDEPKEPRP</sequence>
<keyword evidence="3" id="KW-1185">Reference proteome</keyword>
<reference evidence="2 3" key="1">
    <citation type="submission" date="2024-06" db="EMBL/GenBank/DDBJ databases">
        <title>The Natural Products Discovery Center: Release of the First 8490 Sequenced Strains for Exploring Actinobacteria Biosynthetic Diversity.</title>
        <authorList>
            <person name="Kalkreuter E."/>
            <person name="Kautsar S.A."/>
            <person name="Yang D."/>
            <person name="Bader C.D."/>
            <person name="Teijaro C.N."/>
            <person name="Fluegel L."/>
            <person name="Davis C.M."/>
            <person name="Simpson J.R."/>
            <person name="Lauterbach L."/>
            <person name="Steele A.D."/>
            <person name="Gui C."/>
            <person name="Meng S."/>
            <person name="Li G."/>
            <person name="Viehrig K."/>
            <person name="Ye F."/>
            <person name="Su P."/>
            <person name="Kiefer A.F."/>
            <person name="Nichols A."/>
            <person name="Cepeda A.J."/>
            <person name="Yan W."/>
            <person name="Fan B."/>
            <person name="Jiang Y."/>
            <person name="Adhikari A."/>
            <person name="Zheng C.-J."/>
            <person name="Schuster L."/>
            <person name="Cowan T.M."/>
            <person name="Smanski M.J."/>
            <person name="Chevrette M.G."/>
            <person name="De Carvalho L.P.S."/>
            <person name="Shen B."/>
        </authorList>
    </citation>
    <scope>NUCLEOTIDE SEQUENCE [LARGE SCALE GENOMIC DNA]</scope>
    <source>
        <strain evidence="2 3">NPDC006337</strain>
    </source>
</reference>
<evidence type="ECO:0000313" key="3">
    <source>
        <dbReference type="Proteomes" id="UP001550378"/>
    </source>
</evidence>
<accession>A0ABV2VYB3</accession>
<feature type="region of interest" description="Disordered" evidence="1">
    <location>
        <begin position="144"/>
        <end position="167"/>
    </location>
</feature>
<evidence type="ECO:0000256" key="1">
    <source>
        <dbReference type="SAM" id="MobiDB-lite"/>
    </source>
</evidence>